<keyword evidence="7" id="KW-0325">Glycoprotein</keyword>
<evidence type="ECO:0000256" key="5">
    <source>
        <dbReference type="ARBA" id="ARBA00022723"/>
    </source>
</evidence>
<organism evidence="14 15">
    <name type="scientific">Punica granatum</name>
    <name type="common">Pomegranate</name>
    <dbReference type="NCBI Taxonomy" id="22663"/>
    <lineage>
        <taxon>Eukaryota</taxon>
        <taxon>Viridiplantae</taxon>
        <taxon>Streptophyta</taxon>
        <taxon>Embryophyta</taxon>
        <taxon>Tracheophyta</taxon>
        <taxon>Spermatophyta</taxon>
        <taxon>Magnoliopsida</taxon>
        <taxon>eudicotyledons</taxon>
        <taxon>Gunneridae</taxon>
        <taxon>Pentapetalae</taxon>
        <taxon>rosids</taxon>
        <taxon>malvids</taxon>
        <taxon>Myrtales</taxon>
        <taxon>Lythraceae</taxon>
        <taxon>Punica</taxon>
    </lineage>
</organism>
<dbReference type="GO" id="GO:0030145">
    <property type="term" value="F:manganese ion binding"/>
    <property type="evidence" value="ECO:0007669"/>
    <property type="project" value="UniProtKB-UniRule"/>
</dbReference>
<evidence type="ECO:0000256" key="1">
    <source>
        <dbReference type="ARBA" id="ARBA00004271"/>
    </source>
</evidence>
<evidence type="ECO:0000256" key="8">
    <source>
        <dbReference type="ARBA" id="ARBA00023211"/>
    </source>
</evidence>
<keyword evidence="5 9" id="KW-0479">Metal-binding</keyword>
<dbReference type="Pfam" id="PF00190">
    <property type="entry name" value="Cupin_1"/>
    <property type="match status" value="1"/>
</dbReference>
<dbReference type="GO" id="GO:0048046">
    <property type="term" value="C:apoplast"/>
    <property type="evidence" value="ECO:0007669"/>
    <property type="project" value="UniProtKB-SubCell"/>
</dbReference>
<keyword evidence="3 11" id="KW-0052">Apoplast</keyword>
<comment type="similarity">
    <text evidence="2 11">Belongs to the germin family.</text>
</comment>
<feature type="binding site" evidence="9">
    <location>
        <position position="86"/>
    </location>
    <ligand>
        <name>oxalate</name>
        <dbReference type="ChEBI" id="CHEBI:30623"/>
    </ligand>
</feature>
<dbReference type="InterPro" id="IPR006045">
    <property type="entry name" value="Cupin_1"/>
</dbReference>
<comment type="caution">
    <text evidence="14">The sequence shown here is derived from an EMBL/GenBank/DDBJ whole genome shotgun (WGS) entry which is preliminary data.</text>
</comment>
<dbReference type="SUPFAM" id="SSF51182">
    <property type="entry name" value="RmlC-like cupins"/>
    <property type="match status" value="1"/>
</dbReference>
<feature type="domain" description="Cupin type-1" evidence="13">
    <location>
        <begin position="38"/>
        <end position="185"/>
    </location>
</feature>
<evidence type="ECO:0000313" key="14">
    <source>
        <dbReference type="EMBL" id="OWM79710.1"/>
    </source>
</evidence>
<evidence type="ECO:0000256" key="10">
    <source>
        <dbReference type="PIRSR" id="PIRSR601929-2"/>
    </source>
</evidence>
<dbReference type="Proteomes" id="UP000197138">
    <property type="component" value="Unassembled WGS sequence"/>
</dbReference>
<accession>A0A218X4X6</accession>
<feature type="signal peptide" evidence="11">
    <location>
        <begin position="1"/>
        <end position="19"/>
    </location>
</feature>
<dbReference type="EMBL" id="MTKT01002440">
    <property type="protein sequence ID" value="OWM79710.1"/>
    <property type="molecule type" value="Genomic_DNA"/>
</dbReference>
<reference evidence="15" key="1">
    <citation type="journal article" date="2017" name="Plant J.">
        <title>The pomegranate (Punica granatum L.) genome and the genomics of punicalagin biosynthesis.</title>
        <authorList>
            <person name="Qin G."/>
            <person name="Xu C."/>
            <person name="Ming R."/>
            <person name="Tang H."/>
            <person name="Guyot R."/>
            <person name="Kramer E.M."/>
            <person name="Hu Y."/>
            <person name="Yi X."/>
            <person name="Qi Y."/>
            <person name="Xu X."/>
            <person name="Gao Z."/>
            <person name="Pan H."/>
            <person name="Jian J."/>
            <person name="Tian Y."/>
            <person name="Yue Z."/>
            <person name="Xu Y."/>
        </authorList>
    </citation>
    <scope>NUCLEOTIDE SEQUENCE [LARGE SCALE GENOMIC DNA]</scope>
    <source>
        <strain evidence="15">cv. Dabenzi</strain>
    </source>
</reference>
<dbReference type="InterPro" id="IPR001929">
    <property type="entry name" value="Germin"/>
</dbReference>
<dbReference type="InterPro" id="IPR014710">
    <property type="entry name" value="RmlC-like_jellyroll"/>
</dbReference>
<evidence type="ECO:0000256" key="7">
    <source>
        <dbReference type="ARBA" id="ARBA00023180"/>
    </source>
</evidence>
<dbReference type="PANTHER" id="PTHR31238">
    <property type="entry name" value="GERMIN-LIKE PROTEIN SUBFAMILY 3 MEMBER 3"/>
    <property type="match status" value="1"/>
</dbReference>
<evidence type="ECO:0000256" key="6">
    <source>
        <dbReference type="ARBA" id="ARBA00022729"/>
    </source>
</evidence>
<feature type="region of interest" description="Disordered" evidence="12">
    <location>
        <begin position="184"/>
        <end position="204"/>
    </location>
</feature>
<feature type="binding site" evidence="10">
    <location>
        <position position="89"/>
    </location>
    <ligand>
        <name>Mn(2+)</name>
        <dbReference type="ChEBI" id="CHEBI:29035"/>
    </ligand>
</feature>
<keyword evidence="4 11" id="KW-0964">Secreted</keyword>
<comment type="subcellular location">
    <subcellularLocation>
        <location evidence="1 11">Secreted</location>
        <location evidence="1 11">Extracellular space</location>
        <location evidence="1 11">Apoplast</location>
    </subcellularLocation>
</comment>
<evidence type="ECO:0000256" key="2">
    <source>
        <dbReference type="ARBA" id="ARBA00007456"/>
    </source>
</evidence>
<dbReference type="CDD" id="cd02241">
    <property type="entry name" value="cupin_OxOx"/>
    <property type="match status" value="1"/>
</dbReference>
<dbReference type="Gene3D" id="2.60.120.10">
    <property type="entry name" value="Jelly Rolls"/>
    <property type="match status" value="1"/>
</dbReference>
<evidence type="ECO:0000256" key="9">
    <source>
        <dbReference type="PIRSR" id="PIRSR601929-1"/>
    </source>
</evidence>
<keyword evidence="6 11" id="KW-0732">Signal</keyword>
<protein>
    <recommendedName>
        <fullName evidence="11">Germin-like protein</fullName>
    </recommendedName>
</protein>
<dbReference type="SMART" id="SM00835">
    <property type="entry name" value="Cupin_1"/>
    <property type="match status" value="1"/>
</dbReference>
<evidence type="ECO:0000256" key="12">
    <source>
        <dbReference type="SAM" id="MobiDB-lite"/>
    </source>
</evidence>
<evidence type="ECO:0000313" key="15">
    <source>
        <dbReference type="Proteomes" id="UP000197138"/>
    </source>
</evidence>
<sequence>MSSVFRYLIVSALISGSAAYDPDMLQDICVASPSSADFSFNGLANTVVMNSSVGFTLTGANVEKIPGSTNLGASMARIDYAPGGLNPPHTTHRPPKSCSCLRASLMSGFITTANELISKTVKKGEVFMFPRGLVHYQKNNGDKAASVVAAFNSQLPGTQSIAATLFTASPEVLENVLRHSNRVLRRSTRSSPSLPLRRSEEGKS</sequence>
<evidence type="ECO:0000256" key="4">
    <source>
        <dbReference type="ARBA" id="ARBA00022525"/>
    </source>
</evidence>
<feature type="binding site" evidence="10">
    <location>
        <position position="135"/>
    </location>
    <ligand>
        <name>Mn(2+)</name>
        <dbReference type="ChEBI" id="CHEBI:29035"/>
    </ligand>
</feature>
<evidence type="ECO:0000256" key="11">
    <source>
        <dbReference type="RuleBase" id="RU366015"/>
    </source>
</evidence>
<dbReference type="PRINTS" id="PR00325">
    <property type="entry name" value="GERMIN"/>
</dbReference>
<dbReference type="InterPro" id="IPR011051">
    <property type="entry name" value="RmlC_Cupin_sf"/>
</dbReference>
<name>A0A218X4X6_PUNGR</name>
<dbReference type="AlphaFoldDB" id="A0A218X4X6"/>
<keyword evidence="8 9" id="KW-0464">Manganese</keyword>
<evidence type="ECO:0000259" key="13">
    <source>
        <dbReference type="SMART" id="SM00835"/>
    </source>
</evidence>
<proteinExistence type="inferred from homology"/>
<gene>
    <name evidence="14" type="ORF">CDL15_Pgr023122</name>
</gene>
<evidence type="ECO:0000256" key="3">
    <source>
        <dbReference type="ARBA" id="ARBA00022523"/>
    </source>
</evidence>
<feature type="chain" id="PRO_5019614671" description="Germin-like protein" evidence="11">
    <location>
        <begin position="20"/>
        <end position="204"/>
    </location>
</feature>